<feature type="domain" description="Laminin IV type A" evidence="12">
    <location>
        <begin position="514"/>
        <end position="683"/>
    </location>
</feature>
<feature type="disulfide bond" evidence="8">
    <location>
        <begin position="901"/>
        <end position="910"/>
    </location>
</feature>
<feature type="disulfide bond" evidence="8">
    <location>
        <begin position="408"/>
        <end position="417"/>
    </location>
</feature>
<dbReference type="FunFam" id="2.10.25.10:FF:000105">
    <property type="entry name" value="laminin subunit gamma-1"/>
    <property type="match status" value="2"/>
</dbReference>
<name>A0ABD1FD25_HYPHA</name>
<dbReference type="Pfam" id="PF00055">
    <property type="entry name" value="Laminin_N"/>
    <property type="match status" value="1"/>
</dbReference>
<feature type="domain" description="Laminin EGF-like" evidence="11">
    <location>
        <begin position="929"/>
        <end position="976"/>
    </location>
</feature>
<feature type="disulfide bond" evidence="8">
    <location>
        <begin position="929"/>
        <end position="941"/>
    </location>
</feature>
<dbReference type="Pfam" id="PF00053">
    <property type="entry name" value="EGF_laminin"/>
    <property type="match status" value="9"/>
</dbReference>
<dbReference type="FunFam" id="2.10.25.10:FF:000094">
    <property type="entry name" value="Laminin subunit alpha-2"/>
    <property type="match status" value="1"/>
</dbReference>
<dbReference type="Gene3D" id="2.60.120.260">
    <property type="entry name" value="Galactose-binding domain-like"/>
    <property type="match status" value="1"/>
</dbReference>
<feature type="domain" description="Laminin EGF-like" evidence="11">
    <location>
        <begin position="876"/>
        <end position="928"/>
    </location>
</feature>
<evidence type="ECO:0000256" key="10">
    <source>
        <dbReference type="SAM" id="SignalP"/>
    </source>
</evidence>
<feature type="domain" description="Laminin EGF-like" evidence="11">
    <location>
        <begin position="977"/>
        <end position="1022"/>
    </location>
</feature>
<dbReference type="PROSITE" id="PS50027">
    <property type="entry name" value="EGF_LAM_2"/>
    <property type="match status" value="7"/>
</dbReference>
<dbReference type="SUPFAM" id="SSF57997">
    <property type="entry name" value="Tropomyosin"/>
    <property type="match status" value="1"/>
</dbReference>
<gene>
    <name evidence="14" type="ORF">ABEB36_000802</name>
</gene>
<feature type="domain" description="Laminin EGF-like" evidence="11">
    <location>
        <begin position="718"/>
        <end position="766"/>
    </location>
</feature>
<evidence type="ECO:0000259" key="11">
    <source>
        <dbReference type="PROSITE" id="PS50027"/>
    </source>
</evidence>
<dbReference type="PROSITE" id="PS51117">
    <property type="entry name" value="LAMININ_NTER"/>
    <property type="match status" value="1"/>
</dbReference>
<feature type="coiled-coil region" evidence="9">
    <location>
        <begin position="1280"/>
        <end position="1433"/>
    </location>
</feature>
<evidence type="ECO:0000256" key="1">
    <source>
        <dbReference type="ARBA" id="ARBA00004613"/>
    </source>
</evidence>
<feature type="chain" id="PRO_5044806901" description="Laminin subunit gamma-1" evidence="10">
    <location>
        <begin position="23"/>
        <end position="1609"/>
    </location>
</feature>
<dbReference type="InterPro" id="IPR050440">
    <property type="entry name" value="Laminin/Netrin_ECM"/>
</dbReference>
<evidence type="ECO:0000313" key="14">
    <source>
        <dbReference type="EMBL" id="KAL1516977.1"/>
    </source>
</evidence>
<dbReference type="PANTHER" id="PTHR10574:SF435">
    <property type="entry name" value="LAMININ SUBUNIT GAMMA-1"/>
    <property type="match status" value="1"/>
</dbReference>
<feature type="disulfide bond" evidence="8">
    <location>
        <begin position="736"/>
        <end position="745"/>
    </location>
</feature>
<keyword evidence="7 8" id="KW-0424">Laminin EGF-like domain</keyword>
<dbReference type="Proteomes" id="UP001566132">
    <property type="component" value="Unassembled WGS sequence"/>
</dbReference>
<evidence type="ECO:0000256" key="5">
    <source>
        <dbReference type="ARBA" id="ARBA00023157"/>
    </source>
</evidence>
<evidence type="ECO:0008006" key="16">
    <source>
        <dbReference type="Google" id="ProtNLM"/>
    </source>
</evidence>
<sequence>MGAKYFLTLVLIIIFCIVTGDFQQSPVIGNKERNQCYDRNNRPQKCMPEFENPAINLQVEVTNTCGSEHPQRYCTQIGISNSKKDCDWCNPGDHDAKFLTDINNAKNLTWWQSETLYEGISQVNLTIRFGKAFDITYLLLHFNSPRPESFFISKKTYENDEWTPYQYYSATCRDTYGLPDTNDAEPGKETRALCTSEYSDISPLRGGKVAFGTLEGRPSAENFENSTELQEFVTATEIMITLDKLNTFRDEIFQDRAVLRSYYYAIADIAVGARCKCNGHASECVPYTNGDYRKICKCEHNTAGLDCEKCLPFFNDAPWATATSYDANECKQCNCNGYSTRCMFDQKLYEQTGHGGHCLDCASNRDGPNCERCRPNYYMTSNGSCVACNCNETGSLFQQCNAKGGCQCKSGVAGEKCNRCAENHYDFSKIGCKFCDCMVNGSILNTPTCHPETGVCYCKENVEGRQCGECKPGYFNLDKDNEFGCTPCFCFGHSSECHSHPGYFGYVLESTFVRGPEKWKAEDESGRPSGITYEASSQSVTVRANGAETIYFTAPNRFLGDQRNSYNQLLRFSFKIGPENPIATTADIVLESGNLSVTNTIFAQKNKLPNTQIQNYKFRFNEHPNYGWQPRLTSRSFMALLMNLTSIKIKGTFSSSGIGYLKDFKLETALRGIAGQPASWIEFCQCPTGYVGQNCESCAAGYRHTPANGGPFTNCIPCDCNNHADICDPETGKCICQNNTAGENCEYCARGFYGNPFTGTPEDCRPCSCPDNGPCMQISDNKTMCTECPTGYTGLKCEMCSDGYFGDPSGKIGTTTVCQQCECNLNIDPNAVGNCNTTTGECLRCIHNTTGPQCEICLPGYFGNALVLPKGDCKKCECYPQGTNELKGEQICDQTTGACQCKNHVVGTNCDKCENGYFNILSGEGCQKCNCDPIGSKNDSCDVYTGQCHCRPGVTGLRCDHCEARKYGFSIEGCKECECDRIGSSDLQCDVTGQCPCLENVEGRKCDKCKENKYNRREGCKDCPDCYNLIKDAYKNHSKKLHLLNETLNQVESRPSVVEDDEFPHELKKLGNEIETFYDQVRIVEGKNGLFAVGVNMRERGKEVTRNLEEISENTLHATGLARNANENLDHAEEILIDIEERLIEVTYMFDEEGKRAFANAADRSHIVGQQSNKMTQMAKEARDIADYLDERSINLVTRAIQAKNQSKELYEQIKSAQVVQQNITRAAEQLKFETVKVETKLNKSKVWLKQVNNNAGKVKNEAVEILTELNNWIVPPINVAELKDASNDLKNKAYRLQNKSRSVLEDVKQLQRSLQDKKFAAEKLKEDASEQQEYIEGLKNDIDFCNAQSVGAINLWNEKLRRAEENLQDLSESDNKTQESKAKAKASLENIPIIEGLVNEITNRTKETENILEDADDNVESALEEAMNANNLAKNSSFKTKQIHSEAETLHKNTTLLKNEVGLMYDRVLTTEAELKNVHEKFRSNSSLVQDVKEKVGRAGKDTDTVKTKVTHLLSDVESIIIQLDNTPDIDEEEVNRLEEAITKIQRKLQENQLEERLEELQKRHKFQNDLIETYKNQLKVLEEDVINIEQILKSLPDDCYKRVELEP</sequence>
<dbReference type="GO" id="GO:0048731">
    <property type="term" value="P:system development"/>
    <property type="evidence" value="ECO:0007669"/>
    <property type="project" value="UniProtKB-ARBA"/>
</dbReference>
<protein>
    <recommendedName>
        <fullName evidence="16">Laminin subunit gamma-1</fullName>
    </recommendedName>
</protein>
<feature type="domain" description="Laminin EGF-like" evidence="11">
    <location>
        <begin position="388"/>
        <end position="434"/>
    </location>
</feature>
<dbReference type="InterPro" id="IPR008211">
    <property type="entry name" value="Laminin_N"/>
</dbReference>
<feature type="disulfide bond" evidence="8">
    <location>
        <begin position="950"/>
        <end position="959"/>
    </location>
</feature>
<proteinExistence type="predicted"/>
<feature type="disulfide bond" evidence="8">
    <location>
        <begin position="931"/>
        <end position="948"/>
    </location>
</feature>
<dbReference type="Gene3D" id="2.10.25.10">
    <property type="entry name" value="Laminin"/>
    <property type="match status" value="9"/>
</dbReference>
<keyword evidence="2" id="KW-0964">Secreted</keyword>
<evidence type="ECO:0000256" key="6">
    <source>
        <dbReference type="ARBA" id="ARBA00023180"/>
    </source>
</evidence>
<evidence type="ECO:0000256" key="4">
    <source>
        <dbReference type="ARBA" id="ARBA00022737"/>
    </source>
</evidence>
<dbReference type="FunFam" id="2.10.25.10:FF:000580">
    <property type="entry name" value="Wing blister, isoform B"/>
    <property type="match status" value="1"/>
</dbReference>
<dbReference type="PRINTS" id="PR00011">
    <property type="entry name" value="EGFLAMININ"/>
</dbReference>
<feature type="disulfide bond" evidence="8">
    <location>
        <begin position="845"/>
        <end position="854"/>
    </location>
</feature>
<dbReference type="SMART" id="SM00180">
    <property type="entry name" value="EGF_Lam"/>
    <property type="match status" value="10"/>
</dbReference>
<dbReference type="Pfam" id="PF24973">
    <property type="entry name" value="EGF_LMN_ATRN"/>
    <property type="match status" value="2"/>
</dbReference>
<dbReference type="FunFam" id="2.10.25.10:FF:000051">
    <property type="entry name" value="Laminin subunit alpha 4"/>
    <property type="match status" value="1"/>
</dbReference>
<feature type="domain" description="Laminin N-terminal" evidence="13">
    <location>
        <begin position="42"/>
        <end position="274"/>
    </location>
</feature>
<organism evidence="14 15">
    <name type="scientific">Hypothenemus hampei</name>
    <name type="common">Coffee berry borer</name>
    <dbReference type="NCBI Taxonomy" id="57062"/>
    <lineage>
        <taxon>Eukaryota</taxon>
        <taxon>Metazoa</taxon>
        <taxon>Ecdysozoa</taxon>
        <taxon>Arthropoda</taxon>
        <taxon>Hexapoda</taxon>
        <taxon>Insecta</taxon>
        <taxon>Pterygota</taxon>
        <taxon>Neoptera</taxon>
        <taxon>Endopterygota</taxon>
        <taxon>Coleoptera</taxon>
        <taxon>Polyphaga</taxon>
        <taxon>Cucujiformia</taxon>
        <taxon>Curculionidae</taxon>
        <taxon>Scolytinae</taxon>
        <taxon>Hypothenemus</taxon>
    </lineage>
</organism>
<dbReference type="FunFam" id="2.10.25.10:FF:000193">
    <property type="entry name" value="Laminin subunit gamma 1"/>
    <property type="match status" value="1"/>
</dbReference>
<comment type="caution">
    <text evidence="8">Lacks conserved residue(s) required for the propagation of feature annotation.</text>
</comment>
<dbReference type="InterPro" id="IPR000742">
    <property type="entry name" value="EGF"/>
</dbReference>
<evidence type="ECO:0000256" key="3">
    <source>
        <dbReference type="ARBA" id="ARBA00022729"/>
    </source>
</evidence>
<dbReference type="FunFam" id="2.10.25.10:FF:000166">
    <property type="entry name" value="laminin subunit gamma-1"/>
    <property type="match status" value="1"/>
</dbReference>
<dbReference type="GO" id="GO:0005576">
    <property type="term" value="C:extracellular region"/>
    <property type="evidence" value="ECO:0007669"/>
    <property type="project" value="UniProtKB-SubCell"/>
</dbReference>
<keyword evidence="4" id="KW-0677">Repeat</keyword>
<comment type="caution">
    <text evidence="14">The sequence shown here is derived from an EMBL/GenBank/DDBJ whole genome shotgun (WGS) entry which is preliminary data.</text>
</comment>
<feature type="signal peptide" evidence="10">
    <location>
        <begin position="1"/>
        <end position="22"/>
    </location>
</feature>
<evidence type="ECO:0000256" key="2">
    <source>
        <dbReference type="ARBA" id="ARBA00022525"/>
    </source>
</evidence>
<keyword evidence="5 8" id="KW-1015">Disulfide bond</keyword>
<dbReference type="SUPFAM" id="SSF57196">
    <property type="entry name" value="EGF/Laminin"/>
    <property type="match status" value="9"/>
</dbReference>
<keyword evidence="15" id="KW-1185">Reference proteome</keyword>
<feature type="domain" description="Laminin EGF-like" evidence="11">
    <location>
        <begin position="435"/>
        <end position="487"/>
    </location>
</feature>
<reference evidence="14 15" key="1">
    <citation type="submission" date="2024-05" db="EMBL/GenBank/DDBJ databases">
        <title>Genetic variation in Jamaican populations of the coffee berry borer (Hypothenemus hampei).</title>
        <authorList>
            <person name="Errbii M."/>
            <person name="Myrie A."/>
        </authorList>
    </citation>
    <scope>NUCLEOTIDE SEQUENCE [LARGE SCALE GENOMIC DNA]</scope>
    <source>
        <strain evidence="14">JA-Hopewell-2020-01-JO</strain>
        <tissue evidence="14">Whole body</tissue>
    </source>
</reference>
<keyword evidence="9" id="KW-0175">Coiled coil</keyword>
<dbReference type="SMART" id="SM00136">
    <property type="entry name" value="LamNT"/>
    <property type="match status" value="1"/>
</dbReference>
<keyword evidence="3 10" id="KW-0732">Signal</keyword>
<feature type="coiled-coil region" evidence="9">
    <location>
        <begin position="1536"/>
        <end position="1593"/>
    </location>
</feature>
<dbReference type="EMBL" id="JBDJPC010000001">
    <property type="protein sequence ID" value="KAL1516977.1"/>
    <property type="molecule type" value="Genomic_DNA"/>
</dbReference>
<evidence type="ECO:0000256" key="8">
    <source>
        <dbReference type="PROSITE-ProRule" id="PRU00460"/>
    </source>
</evidence>
<feature type="disulfide bond" evidence="8">
    <location>
        <begin position="458"/>
        <end position="467"/>
    </location>
</feature>
<evidence type="ECO:0000256" key="7">
    <source>
        <dbReference type="ARBA" id="ARBA00023292"/>
    </source>
</evidence>
<feature type="disulfide bond" evidence="8">
    <location>
        <begin position="977"/>
        <end position="989"/>
    </location>
</feature>
<dbReference type="SMART" id="SM00181">
    <property type="entry name" value="EGF"/>
    <property type="match status" value="6"/>
</dbReference>
<dbReference type="InterPro" id="IPR056863">
    <property type="entry name" value="LMN_ATRN_NET-like_EGF"/>
</dbReference>
<dbReference type="Pfam" id="PF00052">
    <property type="entry name" value="Laminin_B"/>
    <property type="match status" value="1"/>
</dbReference>
<comment type="subcellular location">
    <subcellularLocation>
        <location evidence="1">Secreted</location>
    </subcellularLocation>
</comment>
<feature type="domain" description="Laminin EGF-like" evidence="11">
    <location>
        <begin position="821"/>
        <end position="875"/>
    </location>
</feature>
<evidence type="ECO:0000259" key="12">
    <source>
        <dbReference type="PROSITE" id="PS51115"/>
    </source>
</evidence>
<evidence type="ECO:0000259" key="13">
    <source>
        <dbReference type="PROSITE" id="PS51117"/>
    </source>
</evidence>
<feature type="disulfide bond" evidence="8">
    <location>
        <begin position="997"/>
        <end position="1006"/>
    </location>
</feature>
<evidence type="ECO:0000313" key="15">
    <source>
        <dbReference type="Proteomes" id="UP001566132"/>
    </source>
</evidence>
<dbReference type="PROSITE" id="PS01248">
    <property type="entry name" value="EGF_LAM_1"/>
    <property type="match status" value="4"/>
</dbReference>
<feature type="disulfide bond" evidence="8">
    <location>
        <begin position="388"/>
        <end position="400"/>
    </location>
</feature>
<dbReference type="PROSITE" id="PS51115">
    <property type="entry name" value="LAMININ_IVA"/>
    <property type="match status" value="1"/>
</dbReference>
<dbReference type="GO" id="GO:0048513">
    <property type="term" value="P:animal organ development"/>
    <property type="evidence" value="ECO:0007669"/>
    <property type="project" value="UniProtKB-ARBA"/>
</dbReference>
<dbReference type="CDD" id="cd00055">
    <property type="entry name" value="EGF_Lam"/>
    <property type="match status" value="10"/>
</dbReference>
<dbReference type="InterPro" id="IPR002049">
    <property type="entry name" value="LE_dom"/>
</dbReference>
<evidence type="ECO:0000256" key="9">
    <source>
        <dbReference type="SAM" id="Coils"/>
    </source>
</evidence>
<dbReference type="InterPro" id="IPR000034">
    <property type="entry name" value="Laminin_IV"/>
</dbReference>
<dbReference type="PANTHER" id="PTHR10574">
    <property type="entry name" value="NETRIN/LAMININ-RELATED"/>
    <property type="match status" value="1"/>
</dbReference>
<keyword evidence="6" id="KW-0325">Glycoprotein</keyword>
<dbReference type="SMART" id="SM00281">
    <property type="entry name" value="LamB"/>
    <property type="match status" value="1"/>
</dbReference>
<dbReference type="FunFam" id="2.10.25.10:FF:000067">
    <property type="entry name" value="Laminin subunit gamma 1"/>
    <property type="match status" value="1"/>
</dbReference>
<accession>A0ABD1FD25</accession>